<keyword evidence="1" id="KW-0732">Signal</keyword>
<evidence type="ECO:0000313" key="4">
    <source>
        <dbReference type="Proteomes" id="UP001200642"/>
    </source>
</evidence>
<dbReference type="Proteomes" id="UP001200642">
    <property type="component" value="Unassembled WGS sequence"/>
</dbReference>
<evidence type="ECO:0000313" key="3">
    <source>
        <dbReference type="EMBL" id="MCG2460140.1"/>
    </source>
</evidence>
<accession>A0AAE3JMQ2</accession>
<proteinExistence type="predicted"/>
<gene>
    <name evidence="3" type="ORF">K8352_05230</name>
</gene>
<sequence length="545" mass="61670">MYGSFLFRPLRRVFGTLFMAFAVIALVQCARRGTPTGGPKDVTPPKLIKAEPKDMTINFKEKKIRLYFDEYIKLKDVQKQLIVSPPLKYTPIITPQGSPSKYVELTLKDTLKENTTYTLNFGQSIIDNNEGNPNSFLTYVFSTGTYIDSLMVAGAVKDAFKKSADSFISVMLYEMDSTYTDSTIYKRPPNYMTNTLDSAVVFRLKNLKAGKYAMFAIKDEGQNNMFDQKVDKIGFLNDTVTIPTDSTYLLTLFKEIPNYSVAVPSFTAMNKIIFGYSGNSDEIQITPMSGIPDSVRTMIRKEPNKDTLNFWFTPFDMDSAVFKVTNEKLKIIDTFTVKARKVGIDSLQLAPNQSGTLSFSDPYYITSTTTPIVKIDSSKISLFDKDTTAVNFTVNLDTLSNRMRISFKVEPNEKYNMELLPGAIEDFFGTQNDSLTTSLSTGSYADFGNLKLTVEGGIEFPVIAQLTDEKGELKREIQTGDKSEYEFNNLKPGKYVFRIIFDSNGNGKWDTGNYLERKQPEKVTYFPDVIELRANWEKNQTFILK</sequence>
<dbReference type="AlphaFoldDB" id="A0AAE3JMQ2"/>
<protein>
    <submittedName>
        <fullName evidence="3">Ig-like domain-containing protein</fullName>
    </submittedName>
</protein>
<dbReference type="EMBL" id="JAIRBC010000006">
    <property type="protein sequence ID" value="MCG2460140.1"/>
    <property type="molecule type" value="Genomic_DNA"/>
</dbReference>
<evidence type="ECO:0000259" key="2">
    <source>
        <dbReference type="Pfam" id="PF13205"/>
    </source>
</evidence>
<evidence type="ECO:0000256" key="1">
    <source>
        <dbReference type="ARBA" id="ARBA00022729"/>
    </source>
</evidence>
<feature type="domain" description="SbsA Ig-like" evidence="2">
    <location>
        <begin position="41"/>
        <end position="143"/>
    </location>
</feature>
<dbReference type="InterPro" id="IPR032812">
    <property type="entry name" value="SbsA_Ig"/>
</dbReference>
<name>A0AAE3JMQ2_9FLAO</name>
<organism evidence="3 4">
    <name type="scientific">Cerina litoralis</name>
    <dbReference type="NCBI Taxonomy" id="2874477"/>
    <lineage>
        <taxon>Bacteria</taxon>
        <taxon>Pseudomonadati</taxon>
        <taxon>Bacteroidota</taxon>
        <taxon>Flavobacteriia</taxon>
        <taxon>Flavobacteriales</taxon>
        <taxon>Flavobacteriaceae</taxon>
        <taxon>Cerina</taxon>
    </lineage>
</organism>
<reference evidence="3" key="1">
    <citation type="submission" date="2023-02" db="EMBL/GenBank/DDBJ databases">
        <title>Genome of Flavobacteriaceae gen. nov. sp. strain F89.</title>
        <authorList>
            <person name="Wang Y."/>
        </authorList>
    </citation>
    <scope>NUCLEOTIDE SEQUENCE</scope>
    <source>
        <strain evidence="3">F89</strain>
    </source>
</reference>
<keyword evidence="4" id="KW-1185">Reference proteome</keyword>
<dbReference type="Pfam" id="PF13205">
    <property type="entry name" value="Big_5"/>
    <property type="match status" value="1"/>
</dbReference>
<comment type="caution">
    <text evidence="3">The sequence shown here is derived from an EMBL/GenBank/DDBJ whole genome shotgun (WGS) entry which is preliminary data.</text>
</comment>
<dbReference type="RefSeq" id="WP_317901284.1">
    <property type="nucleotide sequence ID" value="NZ_JAIRBC010000006.1"/>
</dbReference>